<organism evidence="1 2">
    <name type="scientific">Endocarpon pusillum</name>
    <dbReference type="NCBI Taxonomy" id="364733"/>
    <lineage>
        <taxon>Eukaryota</taxon>
        <taxon>Fungi</taxon>
        <taxon>Dikarya</taxon>
        <taxon>Ascomycota</taxon>
        <taxon>Pezizomycotina</taxon>
        <taxon>Eurotiomycetes</taxon>
        <taxon>Chaetothyriomycetidae</taxon>
        <taxon>Verrucariales</taxon>
        <taxon>Verrucariaceae</taxon>
        <taxon>Endocarpon</taxon>
    </lineage>
</organism>
<dbReference type="EMBL" id="JAACFV010000311">
    <property type="protein sequence ID" value="KAF7502165.1"/>
    <property type="molecule type" value="Genomic_DNA"/>
</dbReference>
<dbReference type="AlphaFoldDB" id="A0A8H7DYA5"/>
<gene>
    <name evidence="1" type="ORF">GJ744_006873</name>
</gene>
<reference evidence="1" key="1">
    <citation type="submission" date="2020-02" db="EMBL/GenBank/DDBJ databases">
        <authorList>
            <person name="Palmer J.M."/>
        </authorList>
    </citation>
    <scope>NUCLEOTIDE SEQUENCE</scope>
    <source>
        <strain evidence="1">EPUS1.4</strain>
        <tissue evidence="1">Thallus</tissue>
    </source>
</reference>
<comment type="caution">
    <text evidence="1">The sequence shown here is derived from an EMBL/GenBank/DDBJ whole genome shotgun (WGS) entry which is preliminary data.</text>
</comment>
<keyword evidence="2" id="KW-1185">Reference proteome</keyword>
<sequence>MTLEQLSSFRYIKSDALDHYYSIFIIQTSSCLATFTIHHSPETSLQIQALILTQSHSIMRSPSYPTGTLALLTLFAVGSNALCLGSCANWGFVAMTAVTNLGTTSVTGKCGVSPAGSLPIPPPGGLTCSGGKELNTPASAQCLADCGKAYTSGMAKTPTATISGVLGGQTLTLGVYALTTPGATIGAGTTLTLNLAAGSTDTSAPSLSFRYPAHLPWAMRQVSP</sequence>
<evidence type="ECO:0000313" key="1">
    <source>
        <dbReference type="EMBL" id="KAF7502165.1"/>
    </source>
</evidence>
<dbReference type="Proteomes" id="UP000606974">
    <property type="component" value="Unassembled WGS sequence"/>
</dbReference>
<accession>A0A8H7DYA5</accession>
<protein>
    <submittedName>
        <fullName evidence="1">Uncharacterized protein</fullName>
    </submittedName>
</protein>
<evidence type="ECO:0000313" key="2">
    <source>
        <dbReference type="Proteomes" id="UP000606974"/>
    </source>
</evidence>
<proteinExistence type="predicted"/>
<name>A0A8H7DYA5_9EURO</name>